<feature type="region of interest" description="Disordered" evidence="1">
    <location>
        <begin position="22"/>
        <end position="89"/>
    </location>
</feature>
<dbReference type="EMBL" id="CAJMWR010000003">
    <property type="protein sequence ID" value="CAE6333423.1"/>
    <property type="molecule type" value="Genomic_DNA"/>
</dbReference>
<feature type="compositionally biased region" description="Acidic residues" evidence="1">
    <location>
        <begin position="78"/>
        <end position="89"/>
    </location>
</feature>
<evidence type="ECO:0000313" key="2">
    <source>
        <dbReference type="EMBL" id="CAE6333423.1"/>
    </source>
</evidence>
<dbReference type="GO" id="GO:0005869">
    <property type="term" value="C:dynactin complex"/>
    <property type="evidence" value="ECO:0007669"/>
    <property type="project" value="InterPro"/>
</dbReference>
<evidence type="ECO:0000313" key="3">
    <source>
        <dbReference type="Proteomes" id="UP000663840"/>
    </source>
</evidence>
<dbReference type="GO" id="GO:0061640">
    <property type="term" value="P:cytoskeleton-dependent cytokinesis"/>
    <property type="evidence" value="ECO:0007669"/>
    <property type="project" value="InterPro"/>
</dbReference>
<accession>A0A8H2W4Y5</accession>
<proteinExistence type="predicted"/>
<dbReference type="AlphaFoldDB" id="A0A8H2W4Y5"/>
<sequence length="335" mass="37008">MAYRNIGSVFLGDRVQHIQSPISHIPMSPPANGESAANQAEGSVDGHTDEVSSQVPDSEHPTEEEQENEHEQEREQEYEQEQAEDEHLDQDVELPAVEDREEAPLTAQPEPKDAPNLDTFLTPNPVSVSPELMLELRVRWLEALVLGIDKDGNVAVPREQDIAGGTVVRKLNQAQRSLDDVVKTNDGLRKFMGVYNQNAHLLTPAFAHGLTPSETTSVSDLEALLLESEADIRAADRDLREIADLESRGVLNSGKLPSHEPLQPRVDALIQAHLEDLAKFDSLEERIGALISEYSSHVNGLSEIFVAWDLALAQAEATVTKLEKARKRAKETSFD</sequence>
<evidence type="ECO:0000256" key="1">
    <source>
        <dbReference type="SAM" id="MobiDB-lite"/>
    </source>
</evidence>
<comment type="caution">
    <text evidence="2">The sequence shown here is derived from an EMBL/GenBank/DDBJ whole genome shotgun (WGS) entry which is preliminary data.</text>
</comment>
<dbReference type="Pfam" id="PF07426">
    <property type="entry name" value="Dynactin_p22"/>
    <property type="match status" value="1"/>
</dbReference>
<feature type="compositionally biased region" description="Basic and acidic residues" evidence="1">
    <location>
        <begin position="57"/>
        <end position="77"/>
    </location>
</feature>
<dbReference type="InterPro" id="IPR009991">
    <property type="entry name" value="DCTN3"/>
</dbReference>
<organism evidence="2 3">
    <name type="scientific">Rhizoctonia solani</name>
    <dbReference type="NCBI Taxonomy" id="456999"/>
    <lineage>
        <taxon>Eukaryota</taxon>
        <taxon>Fungi</taxon>
        <taxon>Dikarya</taxon>
        <taxon>Basidiomycota</taxon>
        <taxon>Agaricomycotina</taxon>
        <taxon>Agaricomycetes</taxon>
        <taxon>Cantharellales</taxon>
        <taxon>Ceratobasidiaceae</taxon>
        <taxon>Rhizoctonia</taxon>
    </lineage>
</organism>
<dbReference type="PANTHER" id="PTHR28360:SF1">
    <property type="entry name" value="DYNACTIN SUBUNIT 3"/>
    <property type="match status" value="1"/>
</dbReference>
<gene>
    <name evidence="2" type="ORF">RDB_LOCUS365</name>
</gene>
<dbReference type="PANTHER" id="PTHR28360">
    <property type="entry name" value="DYNACTIN SUBUNIT 3"/>
    <property type="match status" value="1"/>
</dbReference>
<reference evidence="2" key="1">
    <citation type="submission" date="2021-01" db="EMBL/GenBank/DDBJ databases">
        <authorList>
            <person name="Kaushik A."/>
        </authorList>
    </citation>
    <scope>NUCLEOTIDE SEQUENCE</scope>
    <source>
        <strain evidence="2">AG1-1A</strain>
    </source>
</reference>
<name>A0A8H2W4Y5_9AGAM</name>
<dbReference type="Proteomes" id="UP000663840">
    <property type="component" value="Unassembled WGS sequence"/>
</dbReference>
<protein>
    <submittedName>
        <fullName evidence="2">Uncharacterized protein</fullName>
    </submittedName>
</protein>